<sequence>MFSLTAPLTLFIISAALSVHAETHTITFTNNCGYGTPTLVQNGNILSTGSPCTSNGPIVSAIAYLQTGACGLNGENCTTVEITLVNPTTTGSGSSTDVTLNPPHEFSVPTGFGYYNGCDGSGFDCTYADCSGAFVDPTDGVVVSCQVDNVDLTITFCD</sequence>
<name>A0ACB8AGS4_9AGAM</name>
<evidence type="ECO:0000313" key="1">
    <source>
        <dbReference type="EMBL" id="KAH7912368.1"/>
    </source>
</evidence>
<reference evidence="1" key="1">
    <citation type="journal article" date="2021" name="New Phytol.">
        <title>Evolutionary innovations through gain and loss of genes in the ectomycorrhizal Boletales.</title>
        <authorList>
            <person name="Wu G."/>
            <person name="Miyauchi S."/>
            <person name="Morin E."/>
            <person name="Kuo A."/>
            <person name="Drula E."/>
            <person name="Varga T."/>
            <person name="Kohler A."/>
            <person name="Feng B."/>
            <person name="Cao Y."/>
            <person name="Lipzen A."/>
            <person name="Daum C."/>
            <person name="Hundley H."/>
            <person name="Pangilinan J."/>
            <person name="Johnson J."/>
            <person name="Barry K."/>
            <person name="LaButti K."/>
            <person name="Ng V."/>
            <person name="Ahrendt S."/>
            <person name="Min B."/>
            <person name="Choi I.G."/>
            <person name="Park H."/>
            <person name="Plett J.M."/>
            <person name="Magnuson J."/>
            <person name="Spatafora J.W."/>
            <person name="Nagy L.G."/>
            <person name="Henrissat B."/>
            <person name="Grigoriev I.V."/>
            <person name="Yang Z.L."/>
            <person name="Xu J."/>
            <person name="Martin F.M."/>
        </authorList>
    </citation>
    <scope>NUCLEOTIDE SEQUENCE</scope>
    <source>
        <strain evidence="1">ATCC 28755</strain>
    </source>
</reference>
<evidence type="ECO:0000313" key="2">
    <source>
        <dbReference type="Proteomes" id="UP000790377"/>
    </source>
</evidence>
<keyword evidence="2" id="KW-1185">Reference proteome</keyword>
<proteinExistence type="predicted"/>
<protein>
    <submittedName>
        <fullName evidence="1">Glycopeptide</fullName>
    </submittedName>
</protein>
<dbReference type="EMBL" id="MU267653">
    <property type="protein sequence ID" value="KAH7912368.1"/>
    <property type="molecule type" value="Genomic_DNA"/>
</dbReference>
<gene>
    <name evidence="1" type="ORF">BJ138DRAFT_1004581</name>
</gene>
<organism evidence="1 2">
    <name type="scientific">Hygrophoropsis aurantiaca</name>
    <dbReference type="NCBI Taxonomy" id="72124"/>
    <lineage>
        <taxon>Eukaryota</taxon>
        <taxon>Fungi</taxon>
        <taxon>Dikarya</taxon>
        <taxon>Basidiomycota</taxon>
        <taxon>Agaricomycotina</taxon>
        <taxon>Agaricomycetes</taxon>
        <taxon>Agaricomycetidae</taxon>
        <taxon>Boletales</taxon>
        <taxon>Coniophorineae</taxon>
        <taxon>Hygrophoropsidaceae</taxon>
        <taxon>Hygrophoropsis</taxon>
    </lineage>
</organism>
<comment type="caution">
    <text evidence="1">The sequence shown here is derived from an EMBL/GenBank/DDBJ whole genome shotgun (WGS) entry which is preliminary data.</text>
</comment>
<dbReference type="Proteomes" id="UP000790377">
    <property type="component" value="Unassembled WGS sequence"/>
</dbReference>
<accession>A0ACB8AGS4</accession>